<organism evidence="2 3">
    <name type="scientific">Pseudogymnoascus verrucosus</name>
    <dbReference type="NCBI Taxonomy" id="342668"/>
    <lineage>
        <taxon>Eukaryota</taxon>
        <taxon>Fungi</taxon>
        <taxon>Dikarya</taxon>
        <taxon>Ascomycota</taxon>
        <taxon>Pezizomycotina</taxon>
        <taxon>Leotiomycetes</taxon>
        <taxon>Thelebolales</taxon>
        <taxon>Thelebolaceae</taxon>
        <taxon>Pseudogymnoascus</taxon>
    </lineage>
</organism>
<feature type="compositionally biased region" description="Polar residues" evidence="1">
    <location>
        <begin position="233"/>
        <end position="264"/>
    </location>
</feature>
<feature type="compositionally biased region" description="Acidic residues" evidence="1">
    <location>
        <begin position="447"/>
        <end position="465"/>
    </location>
</feature>
<proteinExistence type="predicted"/>
<protein>
    <recommendedName>
        <fullName evidence="4">DNA (cytosine-5)-methyltransferase 1 replication foci domain-containing protein</fullName>
    </recommendedName>
</protein>
<dbReference type="EMBL" id="KV460274">
    <property type="protein sequence ID" value="OBT92101.1"/>
    <property type="molecule type" value="Genomic_DNA"/>
</dbReference>
<dbReference type="RefSeq" id="XP_018125834.1">
    <property type="nucleotide sequence ID" value="XM_018279195.2"/>
</dbReference>
<dbReference type="AlphaFoldDB" id="A0A1B8G8G2"/>
<evidence type="ECO:0000313" key="3">
    <source>
        <dbReference type="Proteomes" id="UP000091956"/>
    </source>
</evidence>
<evidence type="ECO:0000256" key="1">
    <source>
        <dbReference type="SAM" id="MobiDB-lite"/>
    </source>
</evidence>
<dbReference type="Proteomes" id="UP000091956">
    <property type="component" value="Unassembled WGS sequence"/>
</dbReference>
<feature type="compositionally biased region" description="Basic and acidic residues" evidence="1">
    <location>
        <begin position="555"/>
        <end position="565"/>
    </location>
</feature>
<evidence type="ECO:0008006" key="4">
    <source>
        <dbReference type="Google" id="ProtNLM"/>
    </source>
</evidence>
<accession>A0A1B8G8G2</accession>
<keyword evidence="3" id="KW-1185">Reference proteome</keyword>
<feature type="region of interest" description="Disordered" evidence="1">
    <location>
        <begin position="233"/>
        <end position="266"/>
    </location>
</feature>
<gene>
    <name evidence="2" type="ORF">VE01_09786</name>
</gene>
<evidence type="ECO:0000313" key="2">
    <source>
        <dbReference type="EMBL" id="OBT92101.1"/>
    </source>
</evidence>
<name>A0A1B8G8G2_9PEZI</name>
<feature type="region of interest" description="Disordered" evidence="1">
    <location>
        <begin position="376"/>
        <end position="465"/>
    </location>
</feature>
<feature type="region of interest" description="Disordered" evidence="1">
    <location>
        <begin position="555"/>
        <end position="579"/>
    </location>
</feature>
<sequence>MGRKVSTTECDTDAASQSRSTKCLSEEEVLQPVSKTIGSDDWPIYLLQDAVVYGKDGETLANLLHTELEGPFSIRGKLVVDRDYHHFRILKDKEYKDCLVEVTNVRGFSIGDGPITLWANGKAGWFEIKPAPIYQEIYNRMTEAIELYYILCDIHTDTKSRGKGKSQKPPDVEQVLDKCIKEKGNKSTQAKMKKLCLEHAKFLLSQMKNRSSADMGWKTTPFFKWLVQNSPDITKQHNPTGRQASISATDQSGSKGKPASSQAAKNKPIGAAATILQFMNDLHTSGFLRIPRMNIRSLARIMYERFEIIDEDLAKEVIQVHAKTIYHGLGEEWAGSPIFHKLEILSTGHQKVADAECHKQAIGLVLLMRDGIEDEKREVAEPSPTPEPVHRRAGKGAGKGAGKAAGLRLKSTPASQQKRSPTPYDDEPDMRSAKRQKMKDAAAKEESAEDEFEEDEDEGDDGDELPIEFDLESTVLPSSAPQGPNGLWTCHKEACGHTIPNAGEPDGRAKVQSHFLWHADEIAARENLVIEAQRPYLPISNLLDKLKRLGEMARLREDDGEKTAAGKDAPAPIKRRLAA</sequence>
<reference evidence="2 3" key="1">
    <citation type="submission" date="2016-03" db="EMBL/GenBank/DDBJ databases">
        <title>Comparative genomics of Pseudogymnoascus destructans, the fungus causing white-nose syndrome of bats.</title>
        <authorList>
            <person name="Palmer J.M."/>
            <person name="Drees K.P."/>
            <person name="Foster J.T."/>
            <person name="Lindner D.L."/>
        </authorList>
    </citation>
    <scope>NUCLEOTIDE SEQUENCE [LARGE SCALE GENOMIC DNA]</scope>
    <source>
        <strain evidence="2 3">UAMH 10579</strain>
    </source>
</reference>
<reference evidence="3" key="2">
    <citation type="journal article" date="2018" name="Nat. Commun.">
        <title>Extreme sensitivity to ultraviolet light in the fungal pathogen causing white-nose syndrome of bats.</title>
        <authorList>
            <person name="Palmer J.M."/>
            <person name="Drees K.P."/>
            <person name="Foster J.T."/>
            <person name="Lindner D.L."/>
        </authorList>
    </citation>
    <scope>NUCLEOTIDE SEQUENCE [LARGE SCALE GENOMIC DNA]</scope>
    <source>
        <strain evidence="3">UAMH 10579</strain>
    </source>
</reference>
<dbReference type="GeneID" id="28843172"/>
<dbReference type="OrthoDB" id="5382953at2759"/>
<dbReference type="STRING" id="342668.A0A1B8G8G2"/>